<dbReference type="AlphaFoldDB" id="A0A812I6U4"/>
<proteinExistence type="predicted"/>
<comment type="caution">
    <text evidence="2">The sequence shown here is derived from an EMBL/GenBank/DDBJ whole genome shotgun (WGS) entry which is preliminary data.</text>
</comment>
<accession>A0A812I6U4</accession>
<organism evidence="2 3">
    <name type="scientific">Symbiodinium natans</name>
    <dbReference type="NCBI Taxonomy" id="878477"/>
    <lineage>
        <taxon>Eukaryota</taxon>
        <taxon>Sar</taxon>
        <taxon>Alveolata</taxon>
        <taxon>Dinophyceae</taxon>
        <taxon>Suessiales</taxon>
        <taxon>Symbiodiniaceae</taxon>
        <taxon>Symbiodinium</taxon>
    </lineage>
</organism>
<evidence type="ECO:0000313" key="3">
    <source>
        <dbReference type="Proteomes" id="UP000604046"/>
    </source>
</evidence>
<name>A0A812I6U4_9DINO</name>
<keyword evidence="3" id="KW-1185">Reference proteome</keyword>
<evidence type="ECO:0000256" key="1">
    <source>
        <dbReference type="SAM" id="MobiDB-lite"/>
    </source>
</evidence>
<dbReference type="Proteomes" id="UP000604046">
    <property type="component" value="Unassembled WGS sequence"/>
</dbReference>
<feature type="region of interest" description="Disordered" evidence="1">
    <location>
        <begin position="1"/>
        <end position="28"/>
    </location>
</feature>
<reference evidence="2" key="1">
    <citation type="submission" date="2021-02" db="EMBL/GenBank/DDBJ databases">
        <authorList>
            <person name="Dougan E. K."/>
            <person name="Rhodes N."/>
            <person name="Thang M."/>
            <person name="Chan C."/>
        </authorList>
    </citation>
    <scope>NUCLEOTIDE SEQUENCE</scope>
</reference>
<sequence>MANLDISDDPVARASSSSATAAAASPSSQIMHRQAWSLYRHCAISARSSPSNCELNTRTRLRGVTADSVQETYMKGKLSRGPCCPSRHFSAGIDRGKAPSVRGILGE</sequence>
<feature type="compositionally biased region" description="Low complexity" evidence="1">
    <location>
        <begin position="12"/>
        <end position="28"/>
    </location>
</feature>
<gene>
    <name evidence="2" type="ORF">SNAT2548_LOCUS2765</name>
</gene>
<evidence type="ECO:0000313" key="2">
    <source>
        <dbReference type="EMBL" id="CAE6973015.1"/>
    </source>
</evidence>
<protein>
    <submittedName>
        <fullName evidence="2">Uncharacterized protein</fullName>
    </submittedName>
</protein>
<dbReference type="EMBL" id="CAJNDS010000166">
    <property type="protein sequence ID" value="CAE6973015.1"/>
    <property type="molecule type" value="Genomic_DNA"/>
</dbReference>